<name>A0A376NUG7_ECOLX</name>
<protein>
    <submittedName>
        <fullName evidence="1">Ybl117</fullName>
    </submittedName>
</protein>
<dbReference type="EMBL" id="UGBT01000002">
    <property type="protein sequence ID" value="STH69711.1"/>
    <property type="molecule type" value="Genomic_DNA"/>
</dbReference>
<evidence type="ECO:0000313" key="1">
    <source>
        <dbReference type="EMBL" id="STH69711.1"/>
    </source>
</evidence>
<dbReference type="AlphaFoldDB" id="A0A376NUG7"/>
<proteinExistence type="predicted"/>
<organism evidence="1 2">
    <name type="scientific">Escherichia coli</name>
    <dbReference type="NCBI Taxonomy" id="562"/>
    <lineage>
        <taxon>Bacteria</taxon>
        <taxon>Pseudomonadati</taxon>
        <taxon>Pseudomonadota</taxon>
        <taxon>Gammaproteobacteria</taxon>
        <taxon>Enterobacterales</taxon>
        <taxon>Enterobacteriaceae</taxon>
        <taxon>Escherichia</taxon>
    </lineage>
</organism>
<dbReference type="InterPro" id="IPR028082">
    <property type="entry name" value="Peripla_BP_I"/>
</dbReference>
<dbReference type="Gene3D" id="3.40.50.2300">
    <property type="match status" value="1"/>
</dbReference>
<accession>A0A376NUG7</accession>
<evidence type="ECO:0000313" key="2">
    <source>
        <dbReference type="Proteomes" id="UP000254428"/>
    </source>
</evidence>
<dbReference type="SUPFAM" id="SSF53822">
    <property type="entry name" value="Periplasmic binding protein-like I"/>
    <property type="match status" value="1"/>
</dbReference>
<reference evidence="1 2" key="1">
    <citation type="submission" date="2018-06" db="EMBL/GenBank/DDBJ databases">
        <authorList>
            <consortium name="Pathogen Informatics"/>
            <person name="Doyle S."/>
        </authorList>
    </citation>
    <scope>NUCLEOTIDE SEQUENCE [LARGE SCALE GENOMIC DNA]</scope>
    <source>
        <strain evidence="1 2">NCTC11341</strain>
    </source>
</reference>
<sequence>MRWKKRDYPSRLGAEGPVNTPEGGYVIMEKLIEEQGCPQAFIASSLPVLEGAVRAIRDRLGAVPPEINIGTFDEHPCWDFSPTMSGQCSRMKMPGQKKRSK</sequence>
<dbReference type="Proteomes" id="UP000254428">
    <property type="component" value="Unassembled WGS sequence"/>
</dbReference>
<gene>
    <name evidence="1" type="primary">ybl117_1</name>
    <name evidence="1" type="ORF">NCTC11341_01239</name>
</gene>